<dbReference type="Gene3D" id="3.40.50.1820">
    <property type="entry name" value="alpha/beta hydrolase"/>
    <property type="match status" value="1"/>
</dbReference>
<dbReference type="SUPFAM" id="SSF53474">
    <property type="entry name" value="alpha/beta-Hydrolases"/>
    <property type="match status" value="1"/>
</dbReference>
<dbReference type="GO" id="GO:0046503">
    <property type="term" value="P:glycerolipid catabolic process"/>
    <property type="evidence" value="ECO:0007669"/>
    <property type="project" value="TreeGrafter"/>
</dbReference>
<dbReference type="InterPro" id="IPR000073">
    <property type="entry name" value="AB_hydrolase_1"/>
</dbReference>
<sequence>MCTLSANTLHLGAERAATRVLPLHTGGVEHTITNNGLTLWCEDFGDPTDPAVLLVMGHGGQGTAWPDSFCEALAAGGRRVVRFDNRDTGLSDSVDFAASPYTVGDLAADALAVLDALGIECAHVVGLSMGGMIGQEMAIEHPERVLSLTSWMSTPDVLDPATFDWKSLPVRHAKVTEFVARTAACPPATRAERVEAGVGLIRVCAGSATKLDEVATRSWVEAGLDRSEKDGSLNHSLAISRSRERFDLLPGLSLPTLVLHGTDDGVIPFAHGEQTARLIPGARFVPLPGVGHEIPMAQEDFLVHVLLTHTCASAA</sequence>
<reference evidence="2 3" key="1">
    <citation type="submission" date="2016-10" db="EMBL/GenBank/DDBJ databases">
        <authorList>
            <person name="de Groot N.N."/>
        </authorList>
    </citation>
    <scope>NUCLEOTIDE SEQUENCE [LARGE SCALE GENOMIC DNA]</scope>
    <source>
        <strain evidence="2 3">DSM 44149</strain>
    </source>
</reference>
<dbReference type="InterPro" id="IPR050471">
    <property type="entry name" value="AB_hydrolase"/>
</dbReference>
<dbReference type="PANTHER" id="PTHR43433:SF5">
    <property type="entry name" value="AB HYDROLASE-1 DOMAIN-CONTAINING PROTEIN"/>
    <property type="match status" value="1"/>
</dbReference>
<keyword evidence="3" id="KW-1185">Reference proteome</keyword>
<feature type="domain" description="AB hydrolase-1" evidence="1">
    <location>
        <begin position="50"/>
        <end position="294"/>
    </location>
</feature>
<proteinExistence type="predicted"/>
<dbReference type="eggNOG" id="COG2267">
    <property type="taxonomic scope" value="Bacteria"/>
</dbReference>
<dbReference type="PANTHER" id="PTHR43433">
    <property type="entry name" value="HYDROLASE, ALPHA/BETA FOLD FAMILY PROTEIN"/>
    <property type="match status" value="1"/>
</dbReference>
<dbReference type="InterPro" id="IPR029058">
    <property type="entry name" value="AB_hydrolase_fold"/>
</dbReference>
<dbReference type="STRING" id="211114.SAMN04489726_2385"/>
<dbReference type="Pfam" id="PF00561">
    <property type="entry name" value="Abhydrolase_1"/>
    <property type="match status" value="1"/>
</dbReference>
<dbReference type="AlphaFoldDB" id="A0A1G9UFM6"/>
<dbReference type="EMBL" id="LT629701">
    <property type="protein sequence ID" value="SDM58757.1"/>
    <property type="molecule type" value="Genomic_DNA"/>
</dbReference>
<dbReference type="Proteomes" id="UP000183376">
    <property type="component" value="Chromosome I"/>
</dbReference>
<protein>
    <submittedName>
        <fullName evidence="2">Pimeloyl-ACP methyl ester carboxylesterase</fullName>
    </submittedName>
</protein>
<gene>
    <name evidence="2" type="ORF">SAMN04489726_2385</name>
</gene>
<accession>A0A1G9UFM6</accession>
<evidence type="ECO:0000313" key="3">
    <source>
        <dbReference type="Proteomes" id="UP000183376"/>
    </source>
</evidence>
<evidence type="ECO:0000259" key="1">
    <source>
        <dbReference type="Pfam" id="PF00561"/>
    </source>
</evidence>
<dbReference type="GO" id="GO:0004806">
    <property type="term" value="F:triacylglycerol lipase activity"/>
    <property type="evidence" value="ECO:0007669"/>
    <property type="project" value="TreeGrafter"/>
</dbReference>
<evidence type="ECO:0000313" key="2">
    <source>
        <dbReference type="EMBL" id="SDM58757.1"/>
    </source>
</evidence>
<name>A0A1G9UFM6_ALLAB</name>
<organism evidence="2 3">
    <name type="scientific">Allokutzneria albata</name>
    <name type="common">Kibdelosporangium albatum</name>
    <dbReference type="NCBI Taxonomy" id="211114"/>
    <lineage>
        <taxon>Bacteria</taxon>
        <taxon>Bacillati</taxon>
        <taxon>Actinomycetota</taxon>
        <taxon>Actinomycetes</taxon>
        <taxon>Pseudonocardiales</taxon>
        <taxon>Pseudonocardiaceae</taxon>
        <taxon>Allokutzneria</taxon>
    </lineage>
</organism>